<keyword evidence="4 7" id="KW-0472">Membrane</keyword>
<comment type="catalytic activity">
    <reaction evidence="6">
        <text>L-cysteinyl-[protein] + hexadecanoyl-CoA = S-hexadecanoyl-L-cysteinyl-[protein] + CoA</text>
        <dbReference type="Rhea" id="RHEA:36683"/>
        <dbReference type="Rhea" id="RHEA-COMP:10131"/>
        <dbReference type="Rhea" id="RHEA-COMP:11032"/>
        <dbReference type="ChEBI" id="CHEBI:29950"/>
        <dbReference type="ChEBI" id="CHEBI:57287"/>
        <dbReference type="ChEBI" id="CHEBI:57379"/>
        <dbReference type="ChEBI" id="CHEBI:74151"/>
        <dbReference type="EC" id="2.3.1.225"/>
    </reaction>
    <physiologicalReaction direction="left-to-right" evidence="6">
        <dbReference type="Rhea" id="RHEA:36684"/>
    </physiologicalReaction>
</comment>
<evidence type="ECO:0000256" key="7">
    <source>
        <dbReference type="RuleBase" id="RU079119"/>
    </source>
</evidence>
<evidence type="ECO:0000256" key="5">
    <source>
        <dbReference type="ARBA" id="ARBA00023463"/>
    </source>
</evidence>
<accession>A0AAV2T5N6</accession>
<evidence type="ECO:0000256" key="4">
    <source>
        <dbReference type="ARBA" id="ARBA00023136"/>
    </source>
</evidence>
<name>A0AAV2T5N6_CALDB</name>
<gene>
    <name evidence="10" type="ORF">CDAUBV1_LOCUS2822</name>
</gene>
<feature type="transmembrane region" description="Helical" evidence="7">
    <location>
        <begin position="148"/>
        <end position="172"/>
    </location>
</feature>
<comment type="similarity">
    <text evidence="5">Belongs to the DHHC palmitoyltransferase family. ERF2/ZDHHC9 subfamily.</text>
</comment>
<dbReference type="EMBL" id="CAXLJL010000069">
    <property type="protein sequence ID" value="CAL5130648.1"/>
    <property type="molecule type" value="Genomic_DNA"/>
</dbReference>
<dbReference type="PROSITE" id="PS50216">
    <property type="entry name" value="DHHC"/>
    <property type="match status" value="1"/>
</dbReference>
<dbReference type="EC" id="2.3.1.225" evidence="7"/>
<organism evidence="10 11">
    <name type="scientific">Calicophoron daubneyi</name>
    <name type="common">Rumen fluke</name>
    <name type="synonym">Paramphistomum daubneyi</name>
    <dbReference type="NCBI Taxonomy" id="300641"/>
    <lineage>
        <taxon>Eukaryota</taxon>
        <taxon>Metazoa</taxon>
        <taxon>Spiralia</taxon>
        <taxon>Lophotrochozoa</taxon>
        <taxon>Platyhelminthes</taxon>
        <taxon>Trematoda</taxon>
        <taxon>Digenea</taxon>
        <taxon>Plagiorchiida</taxon>
        <taxon>Pronocephalata</taxon>
        <taxon>Paramphistomoidea</taxon>
        <taxon>Paramphistomidae</taxon>
        <taxon>Calicophoron</taxon>
    </lineage>
</organism>
<evidence type="ECO:0000259" key="9">
    <source>
        <dbReference type="Pfam" id="PF01529"/>
    </source>
</evidence>
<keyword evidence="3 7" id="KW-1133">Transmembrane helix</keyword>
<comment type="subcellular location">
    <subcellularLocation>
        <location evidence="1">Membrane</location>
        <topology evidence="1">Multi-pass membrane protein</topology>
    </subcellularLocation>
</comment>
<dbReference type="Pfam" id="PF01529">
    <property type="entry name" value="DHHC"/>
    <property type="match status" value="1"/>
</dbReference>
<feature type="compositionally biased region" description="Polar residues" evidence="8">
    <location>
        <begin position="530"/>
        <end position="544"/>
    </location>
</feature>
<proteinExistence type="inferred from homology"/>
<evidence type="ECO:0000313" key="10">
    <source>
        <dbReference type="EMBL" id="CAL5130648.1"/>
    </source>
</evidence>
<evidence type="ECO:0000256" key="3">
    <source>
        <dbReference type="ARBA" id="ARBA00022989"/>
    </source>
</evidence>
<dbReference type="AlphaFoldDB" id="A0AAV2T5N6"/>
<evidence type="ECO:0000313" key="11">
    <source>
        <dbReference type="Proteomes" id="UP001497525"/>
    </source>
</evidence>
<feature type="compositionally biased region" description="Polar residues" evidence="8">
    <location>
        <begin position="642"/>
        <end position="658"/>
    </location>
</feature>
<dbReference type="GO" id="GO:0019706">
    <property type="term" value="F:protein-cysteine S-palmitoyltransferase activity"/>
    <property type="evidence" value="ECO:0007669"/>
    <property type="project" value="UniProtKB-EC"/>
</dbReference>
<evidence type="ECO:0000256" key="1">
    <source>
        <dbReference type="ARBA" id="ARBA00004141"/>
    </source>
</evidence>
<sequence length="857" mass="93161">MSCQSFSRNIGPAFIAWFLLIILTGVYLVFVCWEVSRQTSYALLIAHSVLIFYVFSTFGRATFMDPGYLPVGVAGEKLTTIEKGSPRTVMYKTIEVNGIATRLKWCITCEMYRPPRCSHCSICKHCIDTFDHHCPWVNNCIGKRNYRYFLAFLLSLAVHMFLTIGVSISFVLTHSNELLNYRVIVTIVSLVMIGLLLLPVLGLTGFHIFLVSKGRTTNEQVTSKYDLDMNPYNRGCCTNWLRVFCSAQGSILIRRARPSRPGEALRVTYSPHGERSGAYIVKQRAFTPHGSNARAAQDDVRARSPPPIDTGPAGILVACGENGGRPALPGQAEIGQRKSPGHDQQIGRTVSESVVPSCVAHTVPSVTAVAQTVSNGVSIPAAAASVTVSEMNPALVISSIKAEDMLTKETQKNYELVKLKNAVFGSCPTPTQEINFQAGNMVFGRSETHGAFFSVAGDQSTPLLVNQDNAGGQQFSKVTEAFISGDDDQVGRLRSGDRNSPAPPFVSQRCNPVVGRNSSRDLSRIPGNIPTATKPNSTRPSASLLNLRDKSRGLVAVSYLPLPTRAPGLPSTGNRFPDAQLVFDDPHPSRSALQPPSPKNRSRSAGAVPTPDVMQNYNVPHMVSVSSNIPLKNTVRYPRGNVHSSTRRVPQYSSTRQPVSRPPDQAGFPFSAEESTFMPPVHGRSGATHEAYPVVSQATPLWPPAVPPHALAVSAPYFAHSDLKNRGDYFVYPDTSSRLIRPVFTGGGEKHLNQEARTQRSRFPIYPENISGSAANIALFSLPGMEPTRNSFVLSSSSNAFSPPPLPPHHRSSKQPKLTNTGRRPNAANAPQLPPVSGEWNGNQDGNVPDGTFEISV</sequence>
<feature type="domain" description="Palmitoyltransferase DHHC" evidence="9">
    <location>
        <begin position="102"/>
        <end position="223"/>
    </location>
</feature>
<protein>
    <recommendedName>
        <fullName evidence="7">Palmitoyltransferase</fullName>
        <ecNumber evidence="7">2.3.1.225</ecNumber>
    </recommendedName>
</protein>
<dbReference type="PANTHER" id="PTHR12349:SF2">
    <property type="entry name" value="PALMITOYLTRANSFERASE ZDHHC8"/>
    <property type="match status" value="1"/>
</dbReference>
<dbReference type="InterPro" id="IPR001594">
    <property type="entry name" value="Palmitoyltrfase_DHHC"/>
</dbReference>
<keyword evidence="7" id="KW-0012">Acyltransferase</keyword>
<dbReference type="PANTHER" id="PTHR12349">
    <property type="entry name" value="ANKYRIN REPEAT AND LEM DOMAIN-CONTAINING PROTEIN 2"/>
    <property type="match status" value="1"/>
</dbReference>
<dbReference type="Proteomes" id="UP001497525">
    <property type="component" value="Unassembled WGS sequence"/>
</dbReference>
<comment type="caution">
    <text evidence="10">The sequence shown here is derived from an EMBL/GenBank/DDBJ whole genome shotgun (WGS) entry which is preliminary data.</text>
</comment>
<keyword evidence="7" id="KW-0808">Transferase</keyword>
<feature type="region of interest" description="Disordered" evidence="8">
    <location>
        <begin position="634"/>
        <end position="664"/>
    </location>
</feature>
<evidence type="ECO:0000256" key="6">
    <source>
        <dbReference type="ARBA" id="ARBA00047790"/>
    </source>
</evidence>
<dbReference type="GO" id="GO:0016020">
    <property type="term" value="C:membrane"/>
    <property type="evidence" value="ECO:0007669"/>
    <property type="project" value="UniProtKB-SubCell"/>
</dbReference>
<keyword evidence="2 7" id="KW-0812">Transmembrane</keyword>
<feature type="transmembrane region" description="Helical" evidence="7">
    <location>
        <begin position="14"/>
        <end position="33"/>
    </location>
</feature>
<evidence type="ECO:0000256" key="8">
    <source>
        <dbReference type="SAM" id="MobiDB-lite"/>
    </source>
</evidence>
<feature type="transmembrane region" description="Helical" evidence="7">
    <location>
        <begin position="184"/>
        <end position="210"/>
    </location>
</feature>
<evidence type="ECO:0000256" key="2">
    <source>
        <dbReference type="ARBA" id="ARBA00022692"/>
    </source>
</evidence>
<feature type="region of interest" description="Disordered" evidence="8">
    <location>
        <begin position="493"/>
        <end position="546"/>
    </location>
</feature>
<feature type="region of interest" description="Disordered" evidence="8">
    <location>
        <begin position="564"/>
        <end position="613"/>
    </location>
</feature>
<feature type="transmembrane region" description="Helical" evidence="7">
    <location>
        <begin position="40"/>
        <end position="59"/>
    </location>
</feature>
<reference evidence="10" key="1">
    <citation type="submission" date="2024-06" db="EMBL/GenBank/DDBJ databases">
        <authorList>
            <person name="Liu X."/>
            <person name="Lenzi L."/>
            <person name="Haldenby T S."/>
            <person name="Uol C."/>
        </authorList>
    </citation>
    <scope>NUCLEOTIDE SEQUENCE</scope>
</reference>
<feature type="region of interest" description="Disordered" evidence="8">
    <location>
        <begin position="795"/>
        <end position="857"/>
    </location>
</feature>
<comment type="domain">
    <text evidence="7">The DHHC domain is required for palmitoyltransferase activity.</text>
</comment>